<dbReference type="EMBL" id="RCML01001057">
    <property type="protein sequence ID" value="KAG2965961.1"/>
    <property type="molecule type" value="Genomic_DNA"/>
</dbReference>
<organism evidence="1 2">
    <name type="scientific">Phytophthora cactorum</name>
    <dbReference type="NCBI Taxonomy" id="29920"/>
    <lineage>
        <taxon>Eukaryota</taxon>
        <taxon>Sar</taxon>
        <taxon>Stramenopiles</taxon>
        <taxon>Oomycota</taxon>
        <taxon>Peronosporomycetes</taxon>
        <taxon>Peronosporales</taxon>
        <taxon>Peronosporaceae</taxon>
        <taxon>Phytophthora</taxon>
    </lineage>
</organism>
<evidence type="ECO:0000313" key="1">
    <source>
        <dbReference type="EMBL" id="KAG2965961.1"/>
    </source>
</evidence>
<dbReference type="AlphaFoldDB" id="A0A8T1FBR4"/>
<accession>A0A8T1FBR4</accession>
<protein>
    <submittedName>
        <fullName evidence="1">Uncharacterized protein</fullName>
    </submittedName>
</protein>
<evidence type="ECO:0000313" key="2">
    <source>
        <dbReference type="Proteomes" id="UP000697107"/>
    </source>
</evidence>
<dbReference type="Proteomes" id="UP000697107">
    <property type="component" value="Unassembled WGS sequence"/>
</dbReference>
<gene>
    <name evidence="1" type="ORF">PC118_g19436</name>
</gene>
<proteinExistence type="predicted"/>
<sequence>MKIIGCGFFSSTVRMVSKLYAQLDLEMVLPQEGLPNTINSGRCCDYHDHFTTYRYPIIGTTTLYFKKKKCQRAVRRVRDVDLLRKRLE</sequence>
<reference evidence="1" key="1">
    <citation type="submission" date="2018-10" db="EMBL/GenBank/DDBJ databases">
        <title>Effector identification in a new, highly contiguous assembly of the strawberry crown rot pathogen Phytophthora cactorum.</title>
        <authorList>
            <person name="Armitage A.D."/>
            <person name="Nellist C.F."/>
            <person name="Bates H."/>
            <person name="Vickerstaff R.J."/>
            <person name="Harrison R.J."/>
        </authorList>
    </citation>
    <scope>NUCLEOTIDE SEQUENCE</scope>
    <source>
        <strain evidence="1">P415</strain>
    </source>
</reference>
<comment type="caution">
    <text evidence="1">The sequence shown here is derived from an EMBL/GenBank/DDBJ whole genome shotgun (WGS) entry which is preliminary data.</text>
</comment>
<name>A0A8T1FBR4_9STRA</name>